<gene>
    <name evidence="2" type="ORF">HNP84_003573</name>
</gene>
<comment type="caution">
    <text evidence="2">The sequence shown here is derived from an EMBL/GenBank/DDBJ whole genome shotgun (WGS) entry which is preliminary data.</text>
</comment>
<accession>A0A840P9G7</accession>
<reference evidence="2 3" key="1">
    <citation type="submission" date="2020-08" db="EMBL/GenBank/DDBJ databases">
        <title>Genomic Encyclopedia of Type Strains, Phase IV (KMG-IV): sequencing the most valuable type-strain genomes for metagenomic binning, comparative biology and taxonomic classification.</title>
        <authorList>
            <person name="Goeker M."/>
        </authorList>
    </citation>
    <scope>NUCLEOTIDE SEQUENCE [LARGE SCALE GENOMIC DNA]</scope>
    <source>
        <strain evidence="2 3">DSM 45615</strain>
    </source>
</reference>
<name>A0A840P9G7_9ACTN</name>
<dbReference type="SUPFAM" id="SSF69572">
    <property type="entry name" value="Activating enzymes of the ubiquitin-like proteins"/>
    <property type="match status" value="1"/>
</dbReference>
<dbReference type="Proteomes" id="UP000578449">
    <property type="component" value="Unassembled WGS sequence"/>
</dbReference>
<dbReference type="InterPro" id="IPR000594">
    <property type="entry name" value="ThiF_NAD_FAD-bd"/>
</dbReference>
<sequence>MEGPDSWPTTCMGVKRPRIKPALRQVLRSERTLQIGLHPRRAAMLHNTEPRFMRLVRALDGTRDVRQILALAQADGLTATETISLLHMLIRRGVIDDAAAQPVPLRPLGLAERDRLQPDLDALSLDPASTDCGFGAFARRRAAYVRVYGAGRIGAQVVALLAAAGIGHLCVSDPVTALAADVVPGGLGWSEVGGTRQDGAAAVARRIAPGVNVWTGEHAASLDDRARPPDLAVLCPTEPLDHLLVAELMDAGVPHLLVTGFEGFGSVGPLVLPGRTACLYCIELIRRDRDPTWPLFTARLGGIPAGDRALDTVLATQVAATAASHALARIDGTGEVVTNGTLDLLPDWGWRRRSWSQHPRCDCCVQNDFE</sequence>
<evidence type="ECO:0000313" key="2">
    <source>
        <dbReference type="EMBL" id="MBB5133847.1"/>
    </source>
</evidence>
<proteinExistence type="predicted"/>
<dbReference type="Pfam" id="PF00899">
    <property type="entry name" value="ThiF"/>
    <property type="match status" value="1"/>
</dbReference>
<feature type="domain" description="THIF-type NAD/FAD binding fold" evidence="1">
    <location>
        <begin position="141"/>
        <end position="342"/>
    </location>
</feature>
<evidence type="ECO:0000313" key="3">
    <source>
        <dbReference type="Proteomes" id="UP000578449"/>
    </source>
</evidence>
<dbReference type="EMBL" id="JACHGN010000007">
    <property type="protein sequence ID" value="MBB5133847.1"/>
    <property type="molecule type" value="Genomic_DNA"/>
</dbReference>
<dbReference type="Gene3D" id="3.40.50.720">
    <property type="entry name" value="NAD(P)-binding Rossmann-like Domain"/>
    <property type="match status" value="1"/>
</dbReference>
<keyword evidence="3" id="KW-1185">Reference proteome</keyword>
<dbReference type="AlphaFoldDB" id="A0A840P9G7"/>
<evidence type="ECO:0000259" key="1">
    <source>
        <dbReference type="Pfam" id="PF00899"/>
    </source>
</evidence>
<dbReference type="GO" id="GO:0008641">
    <property type="term" value="F:ubiquitin-like modifier activating enzyme activity"/>
    <property type="evidence" value="ECO:0007669"/>
    <property type="project" value="InterPro"/>
</dbReference>
<organism evidence="2 3">
    <name type="scientific">Thermocatellispora tengchongensis</name>
    <dbReference type="NCBI Taxonomy" id="1073253"/>
    <lineage>
        <taxon>Bacteria</taxon>
        <taxon>Bacillati</taxon>
        <taxon>Actinomycetota</taxon>
        <taxon>Actinomycetes</taxon>
        <taxon>Streptosporangiales</taxon>
        <taxon>Streptosporangiaceae</taxon>
        <taxon>Thermocatellispora</taxon>
    </lineage>
</organism>
<dbReference type="RefSeq" id="WP_246518301.1">
    <property type="nucleotide sequence ID" value="NZ_BAABIX010000058.1"/>
</dbReference>
<protein>
    <recommendedName>
        <fullName evidence="1">THIF-type NAD/FAD binding fold domain-containing protein</fullName>
    </recommendedName>
</protein>
<dbReference type="InterPro" id="IPR035985">
    <property type="entry name" value="Ubiquitin-activating_enz"/>
</dbReference>